<evidence type="ECO:0000256" key="2">
    <source>
        <dbReference type="ARBA" id="ARBA00022723"/>
    </source>
</evidence>
<keyword evidence="6" id="KW-1185">Reference proteome</keyword>
<evidence type="ECO:0000256" key="1">
    <source>
        <dbReference type="ARBA" id="ARBA00022714"/>
    </source>
</evidence>
<keyword evidence="3" id="KW-0408">Iron</keyword>
<evidence type="ECO:0000256" key="4">
    <source>
        <dbReference type="ARBA" id="ARBA00023014"/>
    </source>
</evidence>
<evidence type="ECO:0000256" key="3">
    <source>
        <dbReference type="ARBA" id="ARBA00023004"/>
    </source>
</evidence>
<dbReference type="InterPro" id="IPR042216">
    <property type="entry name" value="MitoNEET_CISD"/>
</dbReference>
<dbReference type="SMART" id="SM00704">
    <property type="entry name" value="ZnF_CDGSH"/>
    <property type="match status" value="1"/>
</dbReference>
<evidence type="ECO:0000313" key="5">
    <source>
        <dbReference type="EMBL" id="KAA9135481.1"/>
    </source>
</evidence>
<gene>
    <name evidence="5" type="ORF">F6B40_02890</name>
</gene>
<accession>A0A5N0TLP1</accession>
<dbReference type="EMBL" id="VYUY01000005">
    <property type="protein sequence ID" value="KAA9135481.1"/>
    <property type="molecule type" value="Genomic_DNA"/>
</dbReference>
<dbReference type="RefSeq" id="WP_150892021.1">
    <property type="nucleotide sequence ID" value="NZ_CP044231.1"/>
</dbReference>
<dbReference type="Pfam" id="PF09360">
    <property type="entry name" value="zf-CDGSH"/>
    <property type="match status" value="1"/>
</dbReference>
<keyword evidence="1" id="KW-0001">2Fe-2S</keyword>
<dbReference type="Gene3D" id="3.40.5.90">
    <property type="entry name" value="CDGSH iron-sulfur domain, mitoNEET-type"/>
    <property type="match status" value="1"/>
</dbReference>
<reference evidence="6" key="1">
    <citation type="submission" date="2019-09" db="EMBL/GenBank/DDBJ databases">
        <title>Mumia zhuanghuii sp. nov. isolated from the intestinal contents of plateau pika (Ochotona curzoniae) in the Qinghai-Tibet plateau of China.</title>
        <authorList>
            <person name="Tian Z."/>
        </authorList>
    </citation>
    <scope>NUCLEOTIDE SEQUENCE [LARGE SCALE GENOMIC DNA]</scope>
    <source>
        <strain evidence="6">L-033</strain>
    </source>
</reference>
<dbReference type="AlphaFoldDB" id="A0A5J6KZ13"/>
<dbReference type="GO" id="GO:0051537">
    <property type="term" value="F:2 iron, 2 sulfur cluster binding"/>
    <property type="evidence" value="ECO:0007669"/>
    <property type="project" value="UniProtKB-KW"/>
</dbReference>
<accession>A0A5J6KZ13</accession>
<dbReference type="GO" id="GO:0005737">
    <property type="term" value="C:cytoplasm"/>
    <property type="evidence" value="ECO:0007669"/>
    <property type="project" value="UniProtKB-ARBA"/>
</dbReference>
<dbReference type="Proteomes" id="UP000326838">
    <property type="component" value="Unassembled WGS sequence"/>
</dbReference>
<dbReference type="InterPro" id="IPR018967">
    <property type="entry name" value="FeS-contain_CDGSH-typ"/>
</dbReference>
<organism evidence="5 6">
    <name type="scientific">Microbacterium caowuchunii</name>
    <dbReference type="NCBI Taxonomy" id="2614638"/>
    <lineage>
        <taxon>Bacteria</taxon>
        <taxon>Bacillati</taxon>
        <taxon>Actinomycetota</taxon>
        <taxon>Actinomycetes</taxon>
        <taxon>Micrococcales</taxon>
        <taxon>Microbacteriaceae</taxon>
        <taxon>Microbacterium</taxon>
    </lineage>
</organism>
<proteinExistence type="predicted"/>
<comment type="caution">
    <text evidence="5">The sequence shown here is derived from an EMBL/GenBank/DDBJ whole genome shotgun (WGS) entry which is preliminary data.</text>
</comment>
<keyword evidence="4" id="KW-0411">Iron-sulfur</keyword>
<keyword evidence="2" id="KW-0479">Metal-binding</keyword>
<name>A0A5J6KZ13_9MICO</name>
<evidence type="ECO:0000313" key="6">
    <source>
        <dbReference type="Proteomes" id="UP000326838"/>
    </source>
</evidence>
<protein>
    <submittedName>
        <fullName evidence="5">CDGSH iron-sulfur domain-containing protein</fullName>
    </submittedName>
</protein>
<sequence>MTTDEDTTITVCENGPLLVRGRMDLRDEDGRPIVPNRRTVALCRCGASAIKPWCDGSHKLVHPPVG</sequence>
<dbReference type="GO" id="GO:0046872">
    <property type="term" value="F:metal ion binding"/>
    <property type="evidence" value="ECO:0007669"/>
    <property type="project" value="UniProtKB-KW"/>
</dbReference>